<protein>
    <recommendedName>
        <fullName evidence="4">MBG domain-containing protein</fullName>
    </recommendedName>
</protein>
<dbReference type="EMBL" id="VYQF01000012">
    <property type="protein sequence ID" value="KAA9035445.1"/>
    <property type="molecule type" value="Genomic_DNA"/>
</dbReference>
<keyword evidence="1" id="KW-0732">Signal</keyword>
<keyword evidence="3" id="KW-1185">Reference proteome</keyword>
<name>A0A5J5IE49_9BACT</name>
<feature type="chain" id="PRO_5023893693" description="MBG domain-containing protein" evidence="1">
    <location>
        <begin position="25"/>
        <end position="330"/>
    </location>
</feature>
<accession>A0A5J5IE49</accession>
<gene>
    <name evidence="2" type="ORF">FW778_21010</name>
</gene>
<evidence type="ECO:0000313" key="3">
    <source>
        <dbReference type="Proteomes" id="UP000326903"/>
    </source>
</evidence>
<sequence length="330" mass="33349">MKLRLRSLLLTLFAIILASVSAFSQTATIATDALDYPPGSTAIITGSGFQPGETVTLQVLHDPTGGDDATSLAHQPWMVVADASGNVSSSWLVPGDADELGATLKLMADGQRSGLHAEWVFTDATGISNLAIEAQNPATIMYGTGGTATYASSMKVTGNPSNVTVTFSFAPLLPSGVTANSITINGNSNSLNFDLILNISTTTPATSGTYTVTATTSDGHSTQSSTNALSLIIGKATPSVTVTPVGTYTYSGSPQGPGAATNTGTGTSYTFSYSGTDNANNSYGPSATKPTNAGSYTVTATVAASADGNYTSASSSATAFTIDRATPSVT</sequence>
<comment type="caution">
    <text evidence="2">The sequence shown here is derived from an EMBL/GenBank/DDBJ whole genome shotgun (WGS) entry which is preliminary data.</text>
</comment>
<feature type="signal peptide" evidence="1">
    <location>
        <begin position="1"/>
        <end position="24"/>
    </location>
</feature>
<reference evidence="2 3" key="1">
    <citation type="submission" date="2019-09" db="EMBL/GenBank/DDBJ databases">
        <title>Draft genome sequence of Ginsengibacter sp. BR5-29.</title>
        <authorList>
            <person name="Im W.-T."/>
        </authorList>
    </citation>
    <scope>NUCLEOTIDE SEQUENCE [LARGE SCALE GENOMIC DNA]</scope>
    <source>
        <strain evidence="2 3">BR5-29</strain>
    </source>
</reference>
<dbReference type="Proteomes" id="UP000326903">
    <property type="component" value="Unassembled WGS sequence"/>
</dbReference>
<dbReference type="RefSeq" id="WP_150416866.1">
    <property type="nucleotide sequence ID" value="NZ_VYQF01000012.1"/>
</dbReference>
<evidence type="ECO:0008006" key="4">
    <source>
        <dbReference type="Google" id="ProtNLM"/>
    </source>
</evidence>
<feature type="non-terminal residue" evidence="2">
    <location>
        <position position="330"/>
    </location>
</feature>
<evidence type="ECO:0000256" key="1">
    <source>
        <dbReference type="SAM" id="SignalP"/>
    </source>
</evidence>
<dbReference type="AlphaFoldDB" id="A0A5J5IE49"/>
<organism evidence="2 3">
    <name type="scientific">Ginsengibacter hankyongi</name>
    <dbReference type="NCBI Taxonomy" id="2607284"/>
    <lineage>
        <taxon>Bacteria</taxon>
        <taxon>Pseudomonadati</taxon>
        <taxon>Bacteroidota</taxon>
        <taxon>Chitinophagia</taxon>
        <taxon>Chitinophagales</taxon>
        <taxon>Chitinophagaceae</taxon>
        <taxon>Ginsengibacter</taxon>
    </lineage>
</organism>
<proteinExistence type="predicted"/>
<evidence type="ECO:0000313" key="2">
    <source>
        <dbReference type="EMBL" id="KAA9035445.1"/>
    </source>
</evidence>